<dbReference type="InterPro" id="IPR001611">
    <property type="entry name" value="Leu-rich_rpt"/>
</dbReference>
<dbReference type="SMART" id="SM00369">
    <property type="entry name" value="LRR_TYP"/>
    <property type="match status" value="7"/>
</dbReference>
<dbReference type="Proteomes" id="UP000447434">
    <property type="component" value="Chromosome 18"/>
</dbReference>
<feature type="domain" description="Leucine-rich repeat-containing N-terminal plant-type" evidence="13">
    <location>
        <begin position="37"/>
        <end position="73"/>
    </location>
</feature>
<evidence type="ECO:0000313" key="15">
    <source>
        <dbReference type="Proteomes" id="UP000447434"/>
    </source>
</evidence>
<dbReference type="PROSITE" id="PS51450">
    <property type="entry name" value="LRR"/>
    <property type="match status" value="1"/>
</dbReference>
<evidence type="ECO:0000256" key="12">
    <source>
        <dbReference type="SAM" id="SignalP"/>
    </source>
</evidence>
<dbReference type="EMBL" id="WOCE01000018">
    <property type="protein sequence ID" value="KAE9594421.1"/>
    <property type="molecule type" value="Genomic_DNA"/>
</dbReference>
<keyword evidence="14" id="KW-0723">Serine/threonine-protein kinase</keyword>
<keyword evidence="15" id="KW-1185">Reference proteome</keyword>
<gene>
    <name evidence="14" type="ORF">Lalb_Chr18g0053621</name>
</gene>
<evidence type="ECO:0000256" key="7">
    <source>
        <dbReference type="ARBA" id="ARBA00022737"/>
    </source>
</evidence>
<evidence type="ECO:0000256" key="1">
    <source>
        <dbReference type="ARBA" id="ARBA00004251"/>
    </source>
</evidence>
<protein>
    <submittedName>
        <fullName evidence="14">Putative non-specific serine/threonine protein kinase</fullName>
    </submittedName>
</protein>
<keyword evidence="14" id="KW-0418">Kinase</keyword>
<dbReference type="FunFam" id="3.80.10.10:FF:000383">
    <property type="entry name" value="Leucine-rich repeat receptor protein kinase EMS1"/>
    <property type="match status" value="1"/>
</dbReference>
<dbReference type="SUPFAM" id="SSF52058">
    <property type="entry name" value="L domain-like"/>
    <property type="match status" value="2"/>
</dbReference>
<keyword evidence="7" id="KW-0677">Repeat</keyword>
<evidence type="ECO:0000313" key="14">
    <source>
        <dbReference type="EMBL" id="KAE9594421.1"/>
    </source>
</evidence>
<keyword evidence="11" id="KW-0325">Glycoprotein</keyword>
<keyword evidence="8" id="KW-1133">Transmembrane helix</keyword>
<dbReference type="Pfam" id="PF00560">
    <property type="entry name" value="LRR_1"/>
    <property type="match status" value="4"/>
</dbReference>
<keyword evidence="5" id="KW-0812">Transmembrane</keyword>
<evidence type="ECO:0000256" key="10">
    <source>
        <dbReference type="ARBA" id="ARBA00023170"/>
    </source>
</evidence>
<dbReference type="OrthoDB" id="1430395at2759"/>
<comment type="similarity">
    <text evidence="2">Belongs to the RLP family.</text>
</comment>
<proteinExistence type="inferred from homology"/>
<evidence type="ECO:0000256" key="8">
    <source>
        <dbReference type="ARBA" id="ARBA00022989"/>
    </source>
</evidence>
<dbReference type="InterPro" id="IPR013210">
    <property type="entry name" value="LRR_N_plant-typ"/>
</dbReference>
<reference evidence="15" key="1">
    <citation type="journal article" date="2020" name="Nat. Commun.">
        <title>Genome sequence of the cluster root forming white lupin.</title>
        <authorList>
            <person name="Hufnagel B."/>
            <person name="Marques A."/>
            <person name="Soriano A."/>
            <person name="Marques L."/>
            <person name="Divol F."/>
            <person name="Doumas P."/>
            <person name="Sallet E."/>
            <person name="Mancinotti D."/>
            <person name="Carrere S."/>
            <person name="Marande W."/>
            <person name="Arribat S."/>
            <person name="Keller J."/>
            <person name="Huneau C."/>
            <person name="Blein T."/>
            <person name="Aime D."/>
            <person name="Laguerre M."/>
            <person name="Taylor J."/>
            <person name="Schubert V."/>
            <person name="Nelson M."/>
            <person name="Geu-Flores F."/>
            <person name="Crespi M."/>
            <person name="Gallardo-Guerrero K."/>
            <person name="Delaux P.-M."/>
            <person name="Salse J."/>
            <person name="Berges H."/>
            <person name="Guyot R."/>
            <person name="Gouzy J."/>
            <person name="Peret B."/>
        </authorList>
    </citation>
    <scope>NUCLEOTIDE SEQUENCE [LARGE SCALE GENOMIC DNA]</scope>
    <source>
        <strain evidence="15">cv. Amiga</strain>
    </source>
</reference>
<keyword evidence="14" id="KW-0808">Transferase</keyword>
<comment type="subcellular location">
    <subcellularLocation>
        <location evidence="1">Cell membrane</location>
        <topology evidence="1">Single-pass type I membrane protein</topology>
    </subcellularLocation>
</comment>
<dbReference type="InterPro" id="IPR003591">
    <property type="entry name" value="Leu-rich_rpt_typical-subtyp"/>
</dbReference>
<dbReference type="SMART" id="SM00365">
    <property type="entry name" value="LRR_SD22"/>
    <property type="match status" value="5"/>
</dbReference>
<comment type="caution">
    <text evidence="14">The sequence shown here is derived from an EMBL/GenBank/DDBJ whole genome shotgun (WGS) entry which is preliminary data.</text>
</comment>
<keyword evidence="9" id="KW-0472">Membrane</keyword>
<evidence type="ECO:0000256" key="11">
    <source>
        <dbReference type="ARBA" id="ARBA00023180"/>
    </source>
</evidence>
<dbReference type="PANTHER" id="PTHR48063:SF52">
    <property type="entry name" value="LRR RECEPTOR-LIKE KINASE FAMILY PROTEIN"/>
    <property type="match status" value="1"/>
</dbReference>
<dbReference type="Pfam" id="PF13855">
    <property type="entry name" value="LRR_8"/>
    <property type="match status" value="1"/>
</dbReference>
<keyword evidence="3" id="KW-1003">Cell membrane</keyword>
<dbReference type="Pfam" id="PF13516">
    <property type="entry name" value="LRR_6"/>
    <property type="match status" value="1"/>
</dbReference>
<keyword evidence="6 12" id="KW-0732">Signal</keyword>
<dbReference type="Pfam" id="PF08263">
    <property type="entry name" value="LRRNT_2"/>
    <property type="match status" value="1"/>
</dbReference>
<name>A0A6A4NZ30_LUPAL</name>
<keyword evidence="4" id="KW-0433">Leucine-rich repeat</keyword>
<dbReference type="InterPro" id="IPR032675">
    <property type="entry name" value="LRR_dom_sf"/>
</dbReference>
<dbReference type="FunFam" id="3.80.10.10:FF:001362">
    <property type="entry name" value="Lrr receptor-like serinethreonine-protein kinase gso2"/>
    <property type="match status" value="1"/>
</dbReference>
<sequence length="652" mass="73202">MLGFPSNISILLLLFLYATSFHITMSSNHSVVQCNEMDQDKLLLFKQGINDPINRLSSWSSEHGCCEWKGVHCHNTTGRITSLDLNSNMYNESASFKGEINLSLLLQLEFLNYLDLSSNNFTNVSIQPTHNNNITISTKLHYLDLSNNQYLHIDNLHWLSQLPSLKHLDLRSVNLEKQTNWLEIVAMLPKLLELLLSNCELNNIHSSLKYVDLTSLTDLDLSQNNFNSEFPQWLNLPNLRYLSLRGNQLKGSIPNWLGNISSLMDLDFRSNLLTGNLPESLGQLFNLFTLFVGNNSLSGTLSEKHFYNLSQLSNLDLSGSDFEFHMDANWIPSFQLEDIDLSNTVLGSKIPAWLYTQSSLGTLDISSTGISSIDEDKFPSFVAGIEYLYLSNHSISADISNVILCVSVTCLDHNNFTGKLPSISAKADVFDVSHNSFSGGFPSSWVNGTELFYIDMESNKLTGELPPDMSNLTELLFINLENNEFSGKIPRMPPNSEMLILKSNQFEGNIPPQLCNLSALHILDFSHNKLSGSIPQCLHKIANMVSGENDSSWYSFRELTFNLVMKGQGLKYRYIGLLRTIDLSAKNLSGEIPEKLFRLVKIESLNLSHNHLTGTIPNMIGDMKNLESLDLSYNQLVGEIPQSMAGLTFLEV</sequence>
<evidence type="ECO:0000256" key="2">
    <source>
        <dbReference type="ARBA" id="ARBA00009592"/>
    </source>
</evidence>
<evidence type="ECO:0000256" key="6">
    <source>
        <dbReference type="ARBA" id="ARBA00022729"/>
    </source>
</evidence>
<accession>A0A6A4NZ30</accession>
<organism evidence="14 15">
    <name type="scientific">Lupinus albus</name>
    <name type="common">White lupine</name>
    <name type="synonym">Lupinus termis</name>
    <dbReference type="NCBI Taxonomy" id="3870"/>
    <lineage>
        <taxon>Eukaryota</taxon>
        <taxon>Viridiplantae</taxon>
        <taxon>Streptophyta</taxon>
        <taxon>Embryophyta</taxon>
        <taxon>Tracheophyta</taxon>
        <taxon>Spermatophyta</taxon>
        <taxon>Magnoliopsida</taxon>
        <taxon>eudicotyledons</taxon>
        <taxon>Gunneridae</taxon>
        <taxon>Pentapetalae</taxon>
        <taxon>rosids</taxon>
        <taxon>fabids</taxon>
        <taxon>Fabales</taxon>
        <taxon>Fabaceae</taxon>
        <taxon>Papilionoideae</taxon>
        <taxon>50 kb inversion clade</taxon>
        <taxon>genistoids sensu lato</taxon>
        <taxon>core genistoids</taxon>
        <taxon>Genisteae</taxon>
        <taxon>Lupinus</taxon>
    </lineage>
</organism>
<feature type="chain" id="PRO_5025524312" evidence="12">
    <location>
        <begin position="21"/>
        <end position="652"/>
    </location>
</feature>
<evidence type="ECO:0000256" key="4">
    <source>
        <dbReference type="ARBA" id="ARBA00022614"/>
    </source>
</evidence>
<dbReference type="GO" id="GO:0004674">
    <property type="term" value="F:protein serine/threonine kinase activity"/>
    <property type="evidence" value="ECO:0007669"/>
    <property type="project" value="UniProtKB-KW"/>
</dbReference>
<dbReference type="Gene3D" id="3.80.10.10">
    <property type="entry name" value="Ribonuclease Inhibitor"/>
    <property type="match status" value="4"/>
</dbReference>
<feature type="signal peptide" evidence="12">
    <location>
        <begin position="1"/>
        <end position="20"/>
    </location>
</feature>
<evidence type="ECO:0000256" key="5">
    <source>
        <dbReference type="ARBA" id="ARBA00022692"/>
    </source>
</evidence>
<evidence type="ECO:0000259" key="13">
    <source>
        <dbReference type="Pfam" id="PF08263"/>
    </source>
</evidence>
<dbReference type="PANTHER" id="PTHR48063">
    <property type="entry name" value="LRR RECEPTOR-LIKE KINASE"/>
    <property type="match status" value="1"/>
</dbReference>
<dbReference type="PRINTS" id="PR00019">
    <property type="entry name" value="LEURICHRPT"/>
</dbReference>
<evidence type="ECO:0000256" key="9">
    <source>
        <dbReference type="ARBA" id="ARBA00023136"/>
    </source>
</evidence>
<dbReference type="GO" id="GO:0005886">
    <property type="term" value="C:plasma membrane"/>
    <property type="evidence" value="ECO:0007669"/>
    <property type="project" value="UniProtKB-SubCell"/>
</dbReference>
<keyword evidence="10" id="KW-0675">Receptor</keyword>
<evidence type="ECO:0000256" key="3">
    <source>
        <dbReference type="ARBA" id="ARBA00022475"/>
    </source>
</evidence>
<dbReference type="AlphaFoldDB" id="A0A6A4NZ30"/>
<dbReference type="InterPro" id="IPR046956">
    <property type="entry name" value="RLP23-like"/>
</dbReference>